<protein>
    <recommendedName>
        <fullName evidence="7">STAS domain-containing protein</fullName>
    </recommendedName>
</protein>
<evidence type="ECO:0000256" key="3">
    <source>
        <dbReference type="ARBA" id="ARBA00022989"/>
    </source>
</evidence>
<reference evidence="8" key="1">
    <citation type="submission" date="2021-01" db="EMBL/GenBank/DDBJ databases">
        <authorList>
            <person name="Zahm M."/>
            <person name="Roques C."/>
            <person name="Cabau C."/>
            <person name="Klopp C."/>
            <person name="Donnadieu C."/>
            <person name="Jouanno E."/>
            <person name="Lampietro C."/>
            <person name="Louis A."/>
            <person name="Herpin A."/>
            <person name="Echchiki A."/>
            <person name="Berthelot C."/>
            <person name="Parey E."/>
            <person name="Roest-Crollius H."/>
            <person name="Braasch I."/>
            <person name="Postlethwait J."/>
            <person name="Bobe J."/>
            <person name="Montfort J."/>
            <person name="Bouchez O."/>
            <person name="Begum T."/>
            <person name="Mejri S."/>
            <person name="Adams A."/>
            <person name="Chen W.-J."/>
            <person name="Guiguen Y."/>
        </authorList>
    </citation>
    <scope>NUCLEOTIDE SEQUENCE</scope>
    <source>
        <tissue evidence="8">Blood</tissue>
    </source>
</reference>
<feature type="transmembrane region" description="Helical" evidence="6">
    <location>
        <begin position="503"/>
        <end position="528"/>
    </location>
</feature>
<feature type="region of interest" description="Disordered" evidence="5">
    <location>
        <begin position="684"/>
        <end position="707"/>
    </location>
</feature>
<dbReference type="InterPro" id="IPR018045">
    <property type="entry name" value="S04_transporter_CS"/>
</dbReference>
<dbReference type="InterPro" id="IPR002645">
    <property type="entry name" value="STAS_dom"/>
</dbReference>
<feature type="transmembrane region" description="Helical" evidence="6">
    <location>
        <begin position="317"/>
        <end position="342"/>
    </location>
</feature>
<name>A0A8T3D5I5_9TELE</name>
<feature type="compositionally biased region" description="Polar residues" evidence="5">
    <location>
        <begin position="698"/>
        <end position="707"/>
    </location>
</feature>
<gene>
    <name evidence="8" type="ORF">AGOR_G00138210</name>
</gene>
<feature type="region of interest" description="Disordered" evidence="5">
    <location>
        <begin position="605"/>
        <end position="641"/>
    </location>
</feature>
<dbReference type="InterPro" id="IPR001902">
    <property type="entry name" value="SLC26A/SulP_fam"/>
</dbReference>
<feature type="transmembrane region" description="Helical" evidence="6">
    <location>
        <begin position="402"/>
        <end position="421"/>
    </location>
</feature>
<sequence length="825" mass="89650">MGSSRKKGKLFEFAEAGSGHTDRWRDAETDGSGAERVGYLVERDVLDEQSLEEVARKRLHSDKPLLTDRLKESLRCSVPRLKRTVLGCLPVLSWLPRYSIRECALGDLISGISVGIMHLPQGMAYALLASVPPVFGLYTSFYPVLVYFLFGTSRHISVGTFAVISIMVGSVTERLAPDSDFLINGTGATQLQVDVTARDAYRVEVAAALTLLGGILQVLLGLVRFGFVVTYLSEPLVRGYTTGAALHVVTSQLKYMFGVSPQRFSGPLSLVYTLIDICSLLPETNIGTLVVSLVSLVALIVVKELNSAYSKKLPLPIPIELIVIIFGTLISYYVGLDVLYGVDVVGVIPSGLMAPQTPDVNIFTEVIGDAFAVAIVGYAINISLGKTFALKHGYKVDSNQELVALGLSNVVGGFFQCYSVTSSMSRSLVQESTGGKTQVAGAISAVIVLITVLKLGSLFEELPKAVLATIVFVNLKGMFKQFLDIPALWKSNKIDLLVWLFTLLATLLLNLDLGLAASIAFALLIVIFRSQLPRYSVLGQVPGTGIYLDMDTYEEARNIPGIAIFRSSTTVYFANAELYLEALQEKTGIDIRKLLTQRKKLLAKQKRQEEKEKKRAKKEAKAGDMKAAAENSEKVYSVEKDTDKGHWSMRNGYDHTSGDGKAWDKHENGTAFVMSEETANGHLGWGKLNGAAQDTVDGDTTTQASSWEDSLSRDLSLGSLGRGTLEIHSIVLDLSTASFIDTVAIKMLRNIFRDFGEIDVDVYLSGCQACVVEQLDCGGFFSHTITKSHLFATVHDAVLFCLSKQGASAAPSYDCALDITCSTHL</sequence>
<comment type="subcellular location">
    <subcellularLocation>
        <location evidence="1">Membrane</location>
        <topology evidence="1">Multi-pass membrane protein</topology>
    </subcellularLocation>
</comment>
<dbReference type="SUPFAM" id="SSF52091">
    <property type="entry name" value="SpoIIaa-like"/>
    <property type="match status" value="1"/>
</dbReference>
<organism evidence="8 9">
    <name type="scientific">Albula goreensis</name>
    <dbReference type="NCBI Taxonomy" id="1534307"/>
    <lineage>
        <taxon>Eukaryota</taxon>
        <taxon>Metazoa</taxon>
        <taxon>Chordata</taxon>
        <taxon>Craniata</taxon>
        <taxon>Vertebrata</taxon>
        <taxon>Euteleostomi</taxon>
        <taxon>Actinopterygii</taxon>
        <taxon>Neopterygii</taxon>
        <taxon>Teleostei</taxon>
        <taxon>Albuliformes</taxon>
        <taxon>Albulidae</taxon>
        <taxon>Albula</taxon>
    </lineage>
</organism>
<dbReference type="CDD" id="cd07042">
    <property type="entry name" value="STAS_SulP_like_sulfate_transporter"/>
    <property type="match status" value="1"/>
</dbReference>
<evidence type="ECO:0000256" key="6">
    <source>
        <dbReference type="SAM" id="Phobius"/>
    </source>
</evidence>
<evidence type="ECO:0000256" key="4">
    <source>
        <dbReference type="ARBA" id="ARBA00023136"/>
    </source>
</evidence>
<feature type="region of interest" description="Disordered" evidence="5">
    <location>
        <begin position="1"/>
        <end position="30"/>
    </location>
</feature>
<feature type="transmembrane region" description="Helical" evidence="6">
    <location>
        <begin position="286"/>
        <end position="305"/>
    </location>
</feature>
<dbReference type="Proteomes" id="UP000829720">
    <property type="component" value="Unassembled WGS sequence"/>
</dbReference>
<feature type="transmembrane region" description="Helical" evidence="6">
    <location>
        <begin position="362"/>
        <end position="381"/>
    </location>
</feature>
<dbReference type="NCBIfam" id="TIGR00815">
    <property type="entry name" value="sulP"/>
    <property type="match status" value="1"/>
</dbReference>
<keyword evidence="2 6" id="KW-0812">Transmembrane</keyword>
<dbReference type="Gene3D" id="3.30.750.24">
    <property type="entry name" value="STAS domain"/>
    <property type="match status" value="1"/>
</dbReference>
<feature type="transmembrane region" description="Helical" evidence="6">
    <location>
        <begin position="205"/>
        <end position="227"/>
    </location>
</feature>
<dbReference type="EMBL" id="JAERUA010000012">
    <property type="protein sequence ID" value="KAI1892893.1"/>
    <property type="molecule type" value="Genomic_DNA"/>
</dbReference>
<keyword evidence="3 6" id="KW-1133">Transmembrane helix</keyword>
<evidence type="ECO:0000313" key="8">
    <source>
        <dbReference type="EMBL" id="KAI1892893.1"/>
    </source>
</evidence>
<accession>A0A8T3D5I5</accession>
<keyword evidence="4 6" id="KW-0472">Membrane</keyword>
<dbReference type="InterPro" id="IPR036513">
    <property type="entry name" value="STAS_dom_sf"/>
</dbReference>
<dbReference type="GO" id="GO:0016020">
    <property type="term" value="C:membrane"/>
    <property type="evidence" value="ECO:0007669"/>
    <property type="project" value="UniProtKB-SubCell"/>
</dbReference>
<proteinExistence type="predicted"/>
<evidence type="ECO:0000259" key="7">
    <source>
        <dbReference type="PROSITE" id="PS50801"/>
    </source>
</evidence>
<feature type="domain" description="STAS" evidence="7">
    <location>
        <begin position="552"/>
        <end position="801"/>
    </location>
</feature>
<dbReference type="PANTHER" id="PTHR11814">
    <property type="entry name" value="SULFATE TRANSPORTER"/>
    <property type="match status" value="1"/>
</dbReference>
<evidence type="ECO:0000256" key="1">
    <source>
        <dbReference type="ARBA" id="ARBA00004141"/>
    </source>
</evidence>
<evidence type="ECO:0000256" key="5">
    <source>
        <dbReference type="SAM" id="MobiDB-lite"/>
    </source>
</evidence>
<dbReference type="OrthoDB" id="288203at2759"/>
<feature type="compositionally biased region" description="Basic and acidic residues" evidence="5">
    <location>
        <begin position="631"/>
        <end position="641"/>
    </location>
</feature>
<dbReference type="AlphaFoldDB" id="A0A8T3D5I5"/>
<dbReference type="Pfam" id="PF01740">
    <property type="entry name" value="STAS"/>
    <property type="match status" value="1"/>
</dbReference>
<feature type="transmembrane region" description="Helical" evidence="6">
    <location>
        <begin position="433"/>
        <end position="453"/>
    </location>
</feature>
<feature type="transmembrane region" description="Helical" evidence="6">
    <location>
        <begin position="125"/>
        <end position="150"/>
    </location>
</feature>
<evidence type="ECO:0000256" key="2">
    <source>
        <dbReference type="ARBA" id="ARBA00022692"/>
    </source>
</evidence>
<keyword evidence="9" id="KW-1185">Reference proteome</keyword>
<feature type="compositionally biased region" description="Basic and acidic residues" evidence="5">
    <location>
        <begin position="606"/>
        <end position="624"/>
    </location>
</feature>
<comment type="caution">
    <text evidence="8">The sequence shown here is derived from an EMBL/GenBank/DDBJ whole genome shotgun (WGS) entry which is preliminary data.</text>
</comment>
<dbReference type="InterPro" id="IPR011547">
    <property type="entry name" value="SLC26A/SulP_dom"/>
</dbReference>
<dbReference type="Pfam" id="PF00916">
    <property type="entry name" value="Sulfate_transp"/>
    <property type="match status" value="1"/>
</dbReference>
<dbReference type="PROSITE" id="PS50801">
    <property type="entry name" value="STAS"/>
    <property type="match status" value="1"/>
</dbReference>
<evidence type="ECO:0000313" key="9">
    <source>
        <dbReference type="Proteomes" id="UP000829720"/>
    </source>
</evidence>
<dbReference type="PROSITE" id="PS01130">
    <property type="entry name" value="SLC26A"/>
    <property type="match status" value="1"/>
</dbReference>
<dbReference type="GO" id="GO:0008271">
    <property type="term" value="F:secondary active sulfate transmembrane transporter activity"/>
    <property type="evidence" value="ECO:0007669"/>
    <property type="project" value="InterPro"/>
</dbReference>